<keyword evidence="3" id="KW-0645">Protease</keyword>
<dbReference type="GO" id="GO:0004298">
    <property type="term" value="F:threonine-type endopeptidase activity"/>
    <property type="evidence" value="ECO:0007669"/>
    <property type="project" value="UniProtKB-KW"/>
</dbReference>
<keyword evidence="6 9" id="KW-0647">Proteasome</keyword>
<dbReference type="GO" id="GO:0005737">
    <property type="term" value="C:cytoplasm"/>
    <property type="evidence" value="ECO:0007669"/>
    <property type="project" value="UniProtKB-SubCell"/>
</dbReference>
<dbReference type="OrthoDB" id="429533at2759"/>
<evidence type="ECO:0000256" key="7">
    <source>
        <dbReference type="ARBA" id="ARBA00023242"/>
    </source>
</evidence>
<comment type="similarity">
    <text evidence="9">Belongs to the peptidase T1B family.</text>
</comment>
<feature type="active site" description="Nucleophile" evidence="8">
    <location>
        <position position="43"/>
    </location>
</feature>
<comment type="caution">
    <text evidence="10">The sequence shown here is derived from an EMBL/GenBank/DDBJ whole genome shotgun (WGS) entry which is preliminary data.</text>
</comment>
<dbReference type="SUPFAM" id="SSF56235">
    <property type="entry name" value="N-terminal nucleophile aminohydrolases (Ntn hydrolases)"/>
    <property type="match status" value="1"/>
</dbReference>
<comment type="subcellular location">
    <subcellularLocation>
        <location evidence="9">Cytoplasm</location>
    </subcellularLocation>
    <subcellularLocation>
        <location evidence="9">Nucleus</location>
    </subcellularLocation>
</comment>
<dbReference type="InterPro" id="IPR016050">
    <property type="entry name" value="Proteasome_bsu_CS"/>
</dbReference>
<comment type="catalytic activity">
    <reaction evidence="1">
        <text>Cleavage of peptide bonds with very broad specificity.</text>
        <dbReference type="EC" id="3.4.25.1"/>
    </reaction>
</comment>
<dbReference type="PROSITE" id="PS00854">
    <property type="entry name" value="PROTEASOME_BETA_1"/>
    <property type="match status" value="1"/>
</dbReference>
<dbReference type="PANTHER" id="PTHR32194">
    <property type="entry name" value="METALLOPROTEASE TLDD"/>
    <property type="match status" value="1"/>
</dbReference>
<organism evidence="10 11">
    <name type="scientific">Diacronema lutheri</name>
    <name type="common">Unicellular marine alga</name>
    <name type="synonym">Monochrysis lutheri</name>
    <dbReference type="NCBI Taxonomy" id="2081491"/>
    <lineage>
        <taxon>Eukaryota</taxon>
        <taxon>Haptista</taxon>
        <taxon>Haptophyta</taxon>
        <taxon>Pavlovophyceae</taxon>
        <taxon>Pavlovales</taxon>
        <taxon>Pavlovaceae</taxon>
        <taxon>Diacronema</taxon>
    </lineage>
</organism>
<dbReference type="Proteomes" id="UP000751190">
    <property type="component" value="Unassembled WGS sequence"/>
</dbReference>
<comment type="function">
    <text evidence="9">Component of the proteasome, a multicatalytic proteinase complex which is characterized by its ability to cleave peptides with Arg, Phe, Tyr, Leu, and Glu adjacent to the leaving group at neutral or slightly basic pH. The proteasome has an ATP-dependent proteolytic activity.</text>
</comment>
<dbReference type="InterPro" id="IPR029055">
    <property type="entry name" value="Ntn_hydrolases_N"/>
</dbReference>
<name>A0A8J5XK61_DIALT</name>
<comment type="subunit">
    <text evidence="9">Component of the proteasome complex.</text>
</comment>
<keyword evidence="2 9" id="KW-0963">Cytoplasm</keyword>
<sequence length="278" mass="29624">MSTASIAQALNEQRGGFDFELAKRNAALEGAGMKVPRATKTGTTIVGMVYKDGVVLGADTRSTQGPTVADKNCQKIHYIADNIWCCGAGTAADTEFTTALISSKVELHRMATGKQPRLVTALTMLKRLLFRYQGHVGAALILGGVDCNGPALYQVYPHGSTDYLPYVTMGSGSVNAMAIFESEYKDGLTQEEAMKLVHKAVLSGIFNDLGSGSNVDLCVITREGHTLHRGYDQPNPRRFRYPGGFTYTNGTTPTLSSSFTPSRTPAAVVGGAGMEVDA</sequence>
<evidence type="ECO:0000313" key="10">
    <source>
        <dbReference type="EMBL" id="KAG8464700.1"/>
    </source>
</evidence>
<dbReference type="FunFam" id="3.60.20.10:FF:000005">
    <property type="entry name" value="Proteasome subunit beta type-2"/>
    <property type="match status" value="1"/>
</dbReference>
<dbReference type="PROSITE" id="PS51476">
    <property type="entry name" value="PROTEASOME_BETA_2"/>
    <property type="match status" value="1"/>
</dbReference>
<gene>
    <name evidence="10" type="ORF">KFE25_010068</name>
</gene>
<evidence type="ECO:0000256" key="1">
    <source>
        <dbReference type="ARBA" id="ARBA00001198"/>
    </source>
</evidence>
<dbReference type="Gene3D" id="3.60.20.10">
    <property type="entry name" value="Glutamine Phosphoribosylpyrophosphate, subunit 1, domain 1"/>
    <property type="match status" value="1"/>
</dbReference>
<dbReference type="InterPro" id="IPR023333">
    <property type="entry name" value="Proteasome_suB-type"/>
</dbReference>
<dbReference type="Pfam" id="PF00227">
    <property type="entry name" value="Proteasome"/>
    <property type="match status" value="1"/>
</dbReference>
<dbReference type="InterPro" id="IPR000243">
    <property type="entry name" value="Pept_T1A_subB"/>
</dbReference>
<keyword evidence="5" id="KW-0378">Hydrolase</keyword>
<dbReference type="GO" id="GO:0005634">
    <property type="term" value="C:nucleus"/>
    <property type="evidence" value="ECO:0007669"/>
    <property type="project" value="UniProtKB-SubCell"/>
</dbReference>
<evidence type="ECO:0000256" key="6">
    <source>
        <dbReference type="ARBA" id="ARBA00022942"/>
    </source>
</evidence>
<keyword evidence="11" id="KW-1185">Reference proteome</keyword>
<accession>A0A8J5XK61</accession>
<dbReference type="OMA" id="GTQVDLC"/>
<dbReference type="CDD" id="cd03763">
    <property type="entry name" value="proteasome_beta_type_7"/>
    <property type="match status" value="1"/>
</dbReference>
<reference evidence="10" key="1">
    <citation type="submission" date="2021-05" db="EMBL/GenBank/DDBJ databases">
        <title>The genome of the haptophyte Pavlova lutheri (Diacronema luteri, Pavlovales) - a model for lipid biosynthesis in eukaryotic algae.</title>
        <authorList>
            <person name="Hulatt C.J."/>
            <person name="Posewitz M.C."/>
        </authorList>
    </citation>
    <scope>NUCLEOTIDE SEQUENCE</scope>
    <source>
        <strain evidence="10">NIVA-4/92</strain>
    </source>
</reference>
<dbReference type="GO" id="GO:0005839">
    <property type="term" value="C:proteasome core complex"/>
    <property type="evidence" value="ECO:0007669"/>
    <property type="project" value="InterPro"/>
</dbReference>
<evidence type="ECO:0000256" key="4">
    <source>
        <dbReference type="ARBA" id="ARBA00022698"/>
    </source>
</evidence>
<evidence type="ECO:0000256" key="5">
    <source>
        <dbReference type="ARBA" id="ARBA00022801"/>
    </source>
</evidence>
<proteinExistence type="inferred from homology"/>
<dbReference type="AlphaFoldDB" id="A0A8J5XK61"/>
<dbReference type="InterPro" id="IPR001353">
    <property type="entry name" value="Proteasome_sua/b"/>
</dbReference>
<keyword evidence="7 9" id="KW-0539">Nucleus</keyword>
<evidence type="ECO:0000256" key="2">
    <source>
        <dbReference type="ARBA" id="ARBA00022490"/>
    </source>
</evidence>
<evidence type="ECO:0000256" key="8">
    <source>
        <dbReference type="PIRSR" id="PIRSR600243-1"/>
    </source>
</evidence>
<dbReference type="EMBL" id="JAGTXO010000012">
    <property type="protein sequence ID" value="KAG8464700.1"/>
    <property type="molecule type" value="Genomic_DNA"/>
</dbReference>
<evidence type="ECO:0000256" key="3">
    <source>
        <dbReference type="ARBA" id="ARBA00022670"/>
    </source>
</evidence>
<protein>
    <recommendedName>
        <fullName evidence="9">Proteasome subunit beta</fullName>
    </recommendedName>
</protein>
<keyword evidence="4" id="KW-0888">Threonine protease</keyword>
<dbReference type="GO" id="GO:0051603">
    <property type="term" value="P:proteolysis involved in protein catabolic process"/>
    <property type="evidence" value="ECO:0007669"/>
    <property type="project" value="InterPro"/>
</dbReference>
<dbReference type="PRINTS" id="PR00141">
    <property type="entry name" value="PROTEASOME"/>
</dbReference>
<dbReference type="PANTHER" id="PTHR32194:SF4">
    <property type="entry name" value="PROTEASOME SUBUNIT BETA TYPE-7"/>
    <property type="match status" value="1"/>
</dbReference>
<evidence type="ECO:0000313" key="11">
    <source>
        <dbReference type="Proteomes" id="UP000751190"/>
    </source>
</evidence>
<evidence type="ECO:0000256" key="9">
    <source>
        <dbReference type="RuleBase" id="RU004203"/>
    </source>
</evidence>